<sequence>MDNIMNLGASGVAVYAPMAASRGILALQGIGVSGIGAFGTSCKQVNSVAMHTSIRTEIQGKPSAGWHPAAAEAAVGVFAAEAGFEPADPRAARLRTAHPAIVFRTRHRCRPR</sequence>
<evidence type="ECO:0000313" key="1">
    <source>
        <dbReference type="EMBL" id="NKY27621.1"/>
    </source>
</evidence>
<accession>A0A7X6L4C9</accession>
<proteinExistence type="predicted"/>
<gene>
    <name evidence="1" type="ORF">HGB38_15485</name>
</gene>
<protein>
    <submittedName>
        <fullName evidence="1">Uncharacterized protein</fullName>
    </submittedName>
</protein>
<organism evidence="1 2">
    <name type="scientific">Nocardia gamkensis</name>
    <dbReference type="NCBI Taxonomy" id="352869"/>
    <lineage>
        <taxon>Bacteria</taxon>
        <taxon>Bacillati</taxon>
        <taxon>Actinomycetota</taxon>
        <taxon>Actinomycetes</taxon>
        <taxon>Mycobacteriales</taxon>
        <taxon>Nocardiaceae</taxon>
        <taxon>Nocardia</taxon>
    </lineage>
</organism>
<dbReference type="EMBL" id="JAAXOS010000007">
    <property type="protein sequence ID" value="NKY27621.1"/>
    <property type="molecule type" value="Genomic_DNA"/>
</dbReference>
<reference evidence="1 2" key="1">
    <citation type="submission" date="2020-04" db="EMBL/GenBank/DDBJ databases">
        <title>MicrobeNet Type strains.</title>
        <authorList>
            <person name="Nicholson A.C."/>
        </authorList>
    </citation>
    <scope>NUCLEOTIDE SEQUENCE [LARGE SCALE GENOMIC DNA]</scope>
    <source>
        <strain evidence="1 2">DSM 44956</strain>
    </source>
</reference>
<dbReference type="AlphaFoldDB" id="A0A7X6L4C9"/>
<keyword evidence="2" id="KW-1185">Reference proteome</keyword>
<dbReference type="RefSeq" id="WP_157114251.1">
    <property type="nucleotide sequence ID" value="NZ_JAAXOS010000007.1"/>
</dbReference>
<evidence type="ECO:0000313" key="2">
    <source>
        <dbReference type="Proteomes" id="UP000540698"/>
    </source>
</evidence>
<dbReference type="Proteomes" id="UP000540698">
    <property type="component" value="Unassembled WGS sequence"/>
</dbReference>
<comment type="caution">
    <text evidence="1">The sequence shown here is derived from an EMBL/GenBank/DDBJ whole genome shotgun (WGS) entry which is preliminary data.</text>
</comment>
<name>A0A7X6L4C9_9NOCA</name>